<keyword evidence="4" id="KW-1185">Reference proteome</keyword>
<dbReference type="Pfam" id="PF08327">
    <property type="entry name" value="AHSA1"/>
    <property type="match status" value="1"/>
</dbReference>
<dbReference type="Gene3D" id="3.30.530.20">
    <property type="match status" value="1"/>
</dbReference>
<evidence type="ECO:0000313" key="4">
    <source>
        <dbReference type="Proteomes" id="UP000603641"/>
    </source>
</evidence>
<dbReference type="InterPro" id="IPR013538">
    <property type="entry name" value="ASHA1/2-like_C"/>
</dbReference>
<reference evidence="3 4" key="1">
    <citation type="submission" date="2020-08" db="EMBL/GenBank/DDBJ databases">
        <title>A Genomic Blueprint of the Chicken Gut Microbiome.</title>
        <authorList>
            <person name="Gilroy R."/>
            <person name="Ravi A."/>
            <person name="Getino M."/>
            <person name="Pursley I."/>
            <person name="Horton D.L."/>
            <person name="Alikhan N.-F."/>
            <person name="Baker D."/>
            <person name="Gharbi K."/>
            <person name="Hall N."/>
            <person name="Watson M."/>
            <person name="Adriaenssens E.M."/>
            <person name="Foster-Nyarko E."/>
            <person name="Jarju S."/>
            <person name="Secka A."/>
            <person name="Antonio M."/>
            <person name="Oren A."/>
            <person name="Chaudhuri R."/>
            <person name="La Ragione R.M."/>
            <person name="Hildebrand F."/>
            <person name="Pallen M.J."/>
        </authorList>
    </citation>
    <scope>NUCLEOTIDE SEQUENCE [LARGE SCALE GENOMIC DNA]</scope>
    <source>
        <strain evidence="3 4">Sa2CUA10</strain>
    </source>
</reference>
<gene>
    <name evidence="3" type="ORF">H9648_05575</name>
</gene>
<name>A0ABR8SJ57_9BACL</name>
<dbReference type="SUPFAM" id="SSF55961">
    <property type="entry name" value="Bet v1-like"/>
    <property type="match status" value="1"/>
</dbReference>
<evidence type="ECO:0000313" key="3">
    <source>
        <dbReference type="EMBL" id="MBD7963519.1"/>
    </source>
</evidence>
<dbReference type="Proteomes" id="UP000603641">
    <property type="component" value="Unassembled WGS sequence"/>
</dbReference>
<dbReference type="EMBL" id="JACSQM010000002">
    <property type="protein sequence ID" value="MBD7963519.1"/>
    <property type="molecule type" value="Genomic_DNA"/>
</dbReference>
<feature type="domain" description="Activator of Hsp90 ATPase homologue 1/2-like C-terminal" evidence="2">
    <location>
        <begin position="14"/>
        <end position="141"/>
    </location>
</feature>
<proteinExistence type="inferred from homology"/>
<evidence type="ECO:0000259" key="2">
    <source>
        <dbReference type="Pfam" id="PF08327"/>
    </source>
</evidence>
<dbReference type="InterPro" id="IPR023393">
    <property type="entry name" value="START-like_dom_sf"/>
</dbReference>
<comment type="similarity">
    <text evidence="1">Belongs to the AHA1 family.</text>
</comment>
<sequence length="153" mass="17988">MENLKFVYITYIETTTRKVWEALTNGDLTEQYFFGSRVESEWKEGSRITYSRGSKVTDWGEIIKCDPQKELSFTWHNKWDEEERENPTVATFTLKEINGTVRLTLRHEHLMEEDIVEEEDTFVGYNNGWPAILSNLKTLLETGRTLPSVIIEF</sequence>
<protein>
    <submittedName>
        <fullName evidence="3">SRPBCC family protein</fullName>
    </submittedName>
</protein>
<dbReference type="RefSeq" id="WP_191752908.1">
    <property type="nucleotide sequence ID" value="NZ_JACSQM010000002.1"/>
</dbReference>
<evidence type="ECO:0000256" key="1">
    <source>
        <dbReference type="ARBA" id="ARBA00006817"/>
    </source>
</evidence>
<accession>A0ABR8SJ57</accession>
<comment type="caution">
    <text evidence="3">The sequence shown here is derived from an EMBL/GenBank/DDBJ whole genome shotgun (WGS) entry which is preliminary data.</text>
</comment>
<dbReference type="CDD" id="cd08893">
    <property type="entry name" value="SRPBCC_CalC_Aha1-like_GntR-HTH"/>
    <property type="match status" value="1"/>
</dbReference>
<organism evidence="3 4">
    <name type="scientific">Fictibacillus norfolkensis</name>
    <dbReference type="NCBI Taxonomy" id="2762233"/>
    <lineage>
        <taxon>Bacteria</taxon>
        <taxon>Bacillati</taxon>
        <taxon>Bacillota</taxon>
        <taxon>Bacilli</taxon>
        <taxon>Bacillales</taxon>
        <taxon>Fictibacillaceae</taxon>
        <taxon>Fictibacillus</taxon>
    </lineage>
</organism>